<reference evidence="1 2" key="1">
    <citation type="submission" date="2015-08" db="EMBL/GenBank/DDBJ databases">
        <title>Next Generation Sequencing and Analysis of the Genome of Puccinia sorghi L Schw, the Causal Agent of Maize Common Rust.</title>
        <authorList>
            <person name="Rochi L."/>
            <person name="Burguener G."/>
            <person name="Darino M."/>
            <person name="Turjanski A."/>
            <person name="Kreff E."/>
            <person name="Dieguez M.J."/>
            <person name="Sacco F."/>
        </authorList>
    </citation>
    <scope>NUCLEOTIDE SEQUENCE [LARGE SCALE GENOMIC DNA]</scope>
    <source>
        <strain evidence="1 2">RO10H11247</strain>
    </source>
</reference>
<organism evidence="1 2">
    <name type="scientific">Puccinia sorghi</name>
    <dbReference type="NCBI Taxonomy" id="27349"/>
    <lineage>
        <taxon>Eukaryota</taxon>
        <taxon>Fungi</taxon>
        <taxon>Dikarya</taxon>
        <taxon>Basidiomycota</taxon>
        <taxon>Pucciniomycotina</taxon>
        <taxon>Pucciniomycetes</taxon>
        <taxon>Pucciniales</taxon>
        <taxon>Pucciniaceae</taxon>
        <taxon>Puccinia</taxon>
    </lineage>
</organism>
<dbReference type="VEuPathDB" id="FungiDB:VP01_966g7"/>
<accession>A0A0L6U865</accession>
<dbReference type="EMBL" id="LAVV01015347">
    <property type="protein sequence ID" value="KNZ43965.1"/>
    <property type="molecule type" value="Genomic_DNA"/>
</dbReference>
<proteinExistence type="predicted"/>
<keyword evidence="2" id="KW-1185">Reference proteome</keyword>
<gene>
    <name evidence="1" type="ORF">VP01_966g7</name>
</gene>
<protein>
    <submittedName>
        <fullName evidence="1">Uncharacterized protein</fullName>
    </submittedName>
</protein>
<dbReference type="Proteomes" id="UP000037035">
    <property type="component" value="Unassembled WGS sequence"/>
</dbReference>
<evidence type="ECO:0000313" key="1">
    <source>
        <dbReference type="EMBL" id="KNZ43965.1"/>
    </source>
</evidence>
<comment type="caution">
    <text evidence="1">The sequence shown here is derived from an EMBL/GenBank/DDBJ whole genome shotgun (WGS) entry which is preliminary data.</text>
</comment>
<dbReference type="AlphaFoldDB" id="A0A0L6U865"/>
<dbReference type="PANTHER" id="PTHR31912">
    <property type="entry name" value="IP13529P"/>
    <property type="match status" value="1"/>
</dbReference>
<sequence length="155" mass="18805">MFCSLYCVNTYTWPISKYHEPFNVYAILRYHDNLCKVNMPHWETIRRMMIRIRDIFHISIIGNLTVLNNRCSHLSLKHLLKRELSNPLIHKHLHFHPEDPQVFNVFASYQSAKWLEIPPHNLWVQMVSFCWKHFYIFEPVVLLRPNMPIMIPVFF</sequence>
<evidence type="ECO:0000313" key="2">
    <source>
        <dbReference type="Proteomes" id="UP000037035"/>
    </source>
</evidence>
<name>A0A0L6U865_9BASI</name>
<dbReference type="PANTHER" id="PTHR31912:SF34">
    <property type="entry name" value="NOTOCHORD-RELATED PROTEIN"/>
    <property type="match status" value="1"/>
</dbReference>